<evidence type="ECO:0000256" key="13">
    <source>
        <dbReference type="ARBA" id="ARBA00023306"/>
    </source>
</evidence>
<dbReference type="EMBL" id="VUMN01000037">
    <property type="protein sequence ID" value="MSS59578.1"/>
    <property type="molecule type" value="Genomic_DNA"/>
</dbReference>
<evidence type="ECO:0000259" key="17">
    <source>
        <dbReference type="PROSITE" id="PS51387"/>
    </source>
</evidence>
<keyword evidence="11 16" id="KW-0573">Peptidoglycan synthesis</keyword>
<keyword evidence="7 16" id="KW-0285">Flavoprotein</keyword>
<dbReference type="SUPFAM" id="SSF56176">
    <property type="entry name" value="FAD-binding/transporter-associated domain-like"/>
    <property type="match status" value="1"/>
</dbReference>
<comment type="catalytic activity">
    <reaction evidence="15 16">
        <text>UDP-N-acetyl-alpha-D-muramate + NADP(+) = UDP-N-acetyl-3-O-(1-carboxyvinyl)-alpha-D-glucosamine + NADPH + H(+)</text>
        <dbReference type="Rhea" id="RHEA:12248"/>
        <dbReference type="ChEBI" id="CHEBI:15378"/>
        <dbReference type="ChEBI" id="CHEBI:57783"/>
        <dbReference type="ChEBI" id="CHEBI:58349"/>
        <dbReference type="ChEBI" id="CHEBI:68483"/>
        <dbReference type="ChEBI" id="CHEBI:70757"/>
        <dbReference type="EC" id="1.3.1.98"/>
    </reaction>
</comment>
<evidence type="ECO:0000256" key="5">
    <source>
        <dbReference type="ARBA" id="ARBA00022490"/>
    </source>
</evidence>
<evidence type="ECO:0000256" key="8">
    <source>
        <dbReference type="ARBA" id="ARBA00022827"/>
    </source>
</evidence>
<evidence type="ECO:0000256" key="2">
    <source>
        <dbReference type="ARBA" id="ARBA00003921"/>
    </source>
</evidence>
<dbReference type="GO" id="GO:0008360">
    <property type="term" value="P:regulation of cell shape"/>
    <property type="evidence" value="ECO:0007669"/>
    <property type="project" value="UniProtKB-KW"/>
</dbReference>
<dbReference type="InterPro" id="IPR036318">
    <property type="entry name" value="FAD-bd_PCMH-like_sf"/>
</dbReference>
<evidence type="ECO:0000256" key="12">
    <source>
        <dbReference type="ARBA" id="ARBA00023002"/>
    </source>
</evidence>
<keyword evidence="14 16" id="KW-0961">Cell wall biogenesis/degradation</keyword>
<feature type="active site" description="Proton donor" evidence="16">
    <location>
        <position position="239"/>
    </location>
</feature>
<feature type="active site" evidence="16">
    <location>
        <position position="335"/>
    </location>
</feature>
<sequence length="340" mass="38656">MKLLRNEKLRNYLTMRLGGSASFVAEINQKSEIADVMNFAREHQLKTFVLGEGSNTLANDDGFEGIILHMKIKGFKLINEDYESVTIQFGAGNILDEIVAESCRHNLSGIEAMSMIPGTIGAAPVQNVGAYGQDISQTFVELEAYDTIENCFVTLDKNDCEFSYRMSIFRGKAWRRYIICSVTLRLRKGNPRPPFYKPVEEVLRERGLTQYTPQMIRDAVMDIRKWKLPDPNLIPNSGSFFKNAMIDQNKLEELRSSYPHLKAFYMGNGKYKISTGWLIEQAGLKGVLMHGMQVYDRNALVLTNISAYSYESLAQAREEIMKKVEDIFGITIVQEVLEIE</sequence>
<dbReference type="Pfam" id="PF02873">
    <property type="entry name" value="MurB_C"/>
    <property type="match status" value="1"/>
</dbReference>
<evidence type="ECO:0000256" key="1">
    <source>
        <dbReference type="ARBA" id="ARBA00001974"/>
    </source>
</evidence>
<dbReference type="UniPathway" id="UPA00219"/>
<dbReference type="InterPro" id="IPR016169">
    <property type="entry name" value="FAD-bd_PCMH_sub2"/>
</dbReference>
<evidence type="ECO:0000256" key="11">
    <source>
        <dbReference type="ARBA" id="ARBA00022984"/>
    </source>
</evidence>
<accession>A0A7X2NU87</accession>
<evidence type="ECO:0000256" key="14">
    <source>
        <dbReference type="ARBA" id="ARBA00023316"/>
    </source>
</evidence>
<dbReference type="InterPro" id="IPR006094">
    <property type="entry name" value="Oxid_FAD_bind_N"/>
</dbReference>
<feature type="active site" evidence="16">
    <location>
        <position position="165"/>
    </location>
</feature>
<dbReference type="NCBIfam" id="TIGR00179">
    <property type="entry name" value="murB"/>
    <property type="match status" value="1"/>
</dbReference>
<organism evidence="18 19">
    <name type="scientific">Stecheria intestinalis</name>
    <dbReference type="NCBI Taxonomy" id="2606630"/>
    <lineage>
        <taxon>Bacteria</taxon>
        <taxon>Bacillati</taxon>
        <taxon>Bacillota</taxon>
        <taxon>Erysipelotrichia</taxon>
        <taxon>Erysipelotrichales</taxon>
        <taxon>Erysipelotrichaceae</taxon>
        <taxon>Stecheria</taxon>
    </lineage>
</organism>
<comment type="caution">
    <text evidence="18">The sequence shown here is derived from an EMBL/GenBank/DDBJ whole genome shotgun (WGS) entry which is preliminary data.</text>
</comment>
<dbReference type="AlphaFoldDB" id="A0A7X2NU87"/>
<keyword evidence="19" id="KW-1185">Reference proteome</keyword>
<dbReference type="GO" id="GO:0071555">
    <property type="term" value="P:cell wall organization"/>
    <property type="evidence" value="ECO:0007669"/>
    <property type="project" value="UniProtKB-KW"/>
</dbReference>
<comment type="subcellular location">
    <subcellularLocation>
        <location evidence="3 16">Cytoplasm</location>
    </subcellularLocation>
</comment>
<dbReference type="InterPro" id="IPR036635">
    <property type="entry name" value="MurB_C_sf"/>
</dbReference>
<dbReference type="Pfam" id="PF01565">
    <property type="entry name" value="FAD_binding_4"/>
    <property type="match status" value="1"/>
</dbReference>
<dbReference type="GO" id="GO:0005829">
    <property type="term" value="C:cytosol"/>
    <property type="evidence" value="ECO:0007669"/>
    <property type="project" value="TreeGrafter"/>
</dbReference>
<comment type="cofactor">
    <cofactor evidence="1 16">
        <name>FAD</name>
        <dbReference type="ChEBI" id="CHEBI:57692"/>
    </cofactor>
</comment>
<dbReference type="PANTHER" id="PTHR21071">
    <property type="entry name" value="UDP-N-ACETYLENOLPYRUVOYLGLUCOSAMINE REDUCTASE"/>
    <property type="match status" value="1"/>
</dbReference>
<dbReference type="EC" id="1.3.1.98" evidence="16"/>
<dbReference type="InterPro" id="IPR016167">
    <property type="entry name" value="FAD-bd_PCMH_sub1"/>
</dbReference>
<evidence type="ECO:0000256" key="16">
    <source>
        <dbReference type="HAMAP-Rule" id="MF_00037"/>
    </source>
</evidence>
<evidence type="ECO:0000256" key="6">
    <source>
        <dbReference type="ARBA" id="ARBA00022618"/>
    </source>
</evidence>
<dbReference type="Gene3D" id="3.30.465.10">
    <property type="match status" value="1"/>
</dbReference>
<keyword evidence="12 16" id="KW-0560">Oxidoreductase</keyword>
<dbReference type="NCBIfam" id="NF000755">
    <property type="entry name" value="PRK00046.1"/>
    <property type="match status" value="1"/>
</dbReference>
<dbReference type="GO" id="GO:0071949">
    <property type="term" value="F:FAD binding"/>
    <property type="evidence" value="ECO:0007669"/>
    <property type="project" value="InterPro"/>
</dbReference>
<keyword evidence="13 16" id="KW-0131">Cell cycle</keyword>
<dbReference type="GO" id="GO:0008762">
    <property type="term" value="F:UDP-N-acetylmuramate dehydrogenase activity"/>
    <property type="evidence" value="ECO:0007669"/>
    <property type="project" value="UniProtKB-UniRule"/>
</dbReference>
<keyword evidence="10 16" id="KW-0133">Cell shape</keyword>
<evidence type="ECO:0000256" key="7">
    <source>
        <dbReference type="ARBA" id="ARBA00022630"/>
    </source>
</evidence>
<comment type="similarity">
    <text evidence="16">Belongs to the MurB family.</text>
</comment>
<evidence type="ECO:0000313" key="18">
    <source>
        <dbReference type="EMBL" id="MSS59578.1"/>
    </source>
</evidence>
<name>A0A7X2NU87_9FIRM</name>
<keyword evidence="9 16" id="KW-0521">NADP</keyword>
<proteinExistence type="inferred from homology"/>
<dbReference type="GO" id="GO:0051301">
    <property type="term" value="P:cell division"/>
    <property type="evidence" value="ECO:0007669"/>
    <property type="project" value="UniProtKB-KW"/>
</dbReference>
<feature type="domain" description="FAD-binding PCMH-type" evidence="17">
    <location>
        <begin position="17"/>
        <end position="189"/>
    </location>
</feature>
<dbReference type="InterPro" id="IPR003170">
    <property type="entry name" value="MurB"/>
</dbReference>
<dbReference type="InterPro" id="IPR016166">
    <property type="entry name" value="FAD-bd_PCMH"/>
</dbReference>
<reference evidence="18 19" key="1">
    <citation type="submission" date="2019-08" db="EMBL/GenBank/DDBJ databases">
        <title>In-depth cultivation of the pig gut microbiome towards novel bacterial diversity and tailored functional studies.</title>
        <authorList>
            <person name="Wylensek D."/>
            <person name="Hitch T.C.A."/>
            <person name="Clavel T."/>
        </authorList>
    </citation>
    <scope>NUCLEOTIDE SEQUENCE [LARGE SCALE GENOMIC DNA]</scope>
    <source>
        <strain evidence="18 19">Oil+RF-744-GAM-WT-6</strain>
    </source>
</reference>
<protein>
    <recommendedName>
        <fullName evidence="16">UDP-N-acetylenolpyruvoylglucosamine reductase</fullName>
        <ecNumber evidence="16">1.3.1.98</ecNumber>
    </recommendedName>
    <alternativeName>
        <fullName evidence="16">UDP-N-acetylmuramate dehydrogenase</fullName>
    </alternativeName>
</protein>
<evidence type="ECO:0000256" key="4">
    <source>
        <dbReference type="ARBA" id="ARBA00004752"/>
    </source>
</evidence>
<dbReference type="PANTHER" id="PTHR21071:SF4">
    <property type="entry name" value="UDP-N-ACETYLENOLPYRUVOYLGLUCOSAMINE REDUCTASE"/>
    <property type="match status" value="1"/>
</dbReference>
<comment type="function">
    <text evidence="2 16">Cell wall formation.</text>
</comment>
<dbReference type="Proteomes" id="UP000461880">
    <property type="component" value="Unassembled WGS sequence"/>
</dbReference>
<evidence type="ECO:0000313" key="19">
    <source>
        <dbReference type="Proteomes" id="UP000461880"/>
    </source>
</evidence>
<gene>
    <name evidence="16 18" type="primary">murB</name>
    <name evidence="18" type="ORF">FYJ51_11810</name>
</gene>
<evidence type="ECO:0000256" key="10">
    <source>
        <dbReference type="ARBA" id="ARBA00022960"/>
    </source>
</evidence>
<keyword evidence="8 16" id="KW-0274">FAD</keyword>
<dbReference type="Gene3D" id="3.90.78.10">
    <property type="entry name" value="UDP-N-acetylenolpyruvoylglucosamine reductase, C-terminal domain"/>
    <property type="match status" value="1"/>
</dbReference>
<dbReference type="GO" id="GO:0009252">
    <property type="term" value="P:peptidoglycan biosynthetic process"/>
    <property type="evidence" value="ECO:0007669"/>
    <property type="project" value="UniProtKB-UniRule"/>
</dbReference>
<dbReference type="HAMAP" id="MF_00037">
    <property type="entry name" value="MurB"/>
    <property type="match status" value="1"/>
</dbReference>
<dbReference type="InterPro" id="IPR011601">
    <property type="entry name" value="MurB_C"/>
</dbReference>
<dbReference type="SUPFAM" id="SSF56194">
    <property type="entry name" value="Uridine diphospho-N-Acetylenolpyruvylglucosamine reductase, MurB, C-terminal domain"/>
    <property type="match status" value="1"/>
</dbReference>
<evidence type="ECO:0000256" key="15">
    <source>
        <dbReference type="ARBA" id="ARBA00048914"/>
    </source>
</evidence>
<dbReference type="Gene3D" id="3.30.43.10">
    <property type="entry name" value="Uridine Diphospho-n-acetylenolpyruvylglucosamine Reductase, domain 2"/>
    <property type="match status" value="1"/>
</dbReference>
<comment type="pathway">
    <text evidence="4 16">Cell wall biogenesis; peptidoglycan biosynthesis.</text>
</comment>
<evidence type="ECO:0000256" key="9">
    <source>
        <dbReference type="ARBA" id="ARBA00022857"/>
    </source>
</evidence>
<keyword evidence="5 16" id="KW-0963">Cytoplasm</keyword>
<dbReference type="PROSITE" id="PS51387">
    <property type="entry name" value="FAD_PCMH"/>
    <property type="match status" value="1"/>
</dbReference>
<evidence type="ECO:0000256" key="3">
    <source>
        <dbReference type="ARBA" id="ARBA00004496"/>
    </source>
</evidence>
<dbReference type="RefSeq" id="WP_154505824.1">
    <property type="nucleotide sequence ID" value="NZ_JAQXPC010000073.1"/>
</dbReference>
<keyword evidence="6 16" id="KW-0132">Cell division</keyword>